<protein>
    <submittedName>
        <fullName evidence="2">Uncharacterized protein</fullName>
    </submittedName>
</protein>
<dbReference type="Proteomes" id="UP000299102">
    <property type="component" value="Unassembled WGS sequence"/>
</dbReference>
<comment type="caution">
    <text evidence="2">The sequence shown here is derived from an EMBL/GenBank/DDBJ whole genome shotgun (WGS) entry which is preliminary data.</text>
</comment>
<reference evidence="2 3" key="1">
    <citation type="journal article" date="2019" name="Commun. Biol.">
        <title>The bagworm genome reveals a unique fibroin gene that provides high tensile strength.</title>
        <authorList>
            <person name="Kono N."/>
            <person name="Nakamura H."/>
            <person name="Ohtoshi R."/>
            <person name="Tomita M."/>
            <person name="Numata K."/>
            <person name="Arakawa K."/>
        </authorList>
    </citation>
    <scope>NUCLEOTIDE SEQUENCE [LARGE SCALE GENOMIC DNA]</scope>
</reference>
<feature type="compositionally biased region" description="Polar residues" evidence="1">
    <location>
        <begin position="12"/>
        <end position="25"/>
    </location>
</feature>
<evidence type="ECO:0000256" key="1">
    <source>
        <dbReference type="SAM" id="MobiDB-lite"/>
    </source>
</evidence>
<dbReference type="EMBL" id="BGZK01001273">
    <property type="protein sequence ID" value="GBP76038.1"/>
    <property type="molecule type" value="Genomic_DNA"/>
</dbReference>
<accession>A0A4C1YIU5</accession>
<proteinExistence type="predicted"/>
<feature type="region of interest" description="Disordered" evidence="1">
    <location>
        <begin position="1"/>
        <end position="25"/>
    </location>
</feature>
<sequence>MTSAAPDPPSASMGNSRNGSEYDTNINNITVRRTKLCRSELAANDILRRYYVPRPRLLLRRVPVLRHCDAFVTSFTAAKFRAL</sequence>
<evidence type="ECO:0000313" key="3">
    <source>
        <dbReference type="Proteomes" id="UP000299102"/>
    </source>
</evidence>
<dbReference type="AlphaFoldDB" id="A0A4C1YIU5"/>
<gene>
    <name evidence="2" type="ORF">EVAR_33346_1</name>
</gene>
<organism evidence="2 3">
    <name type="scientific">Eumeta variegata</name>
    <name type="common">Bagworm moth</name>
    <name type="synonym">Eumeta japonica</name>
    <dbReference type="NCBI Taxonomy" id="151549"/>
    <lineage>
        <taxon>Eukaryota</taxon>
        <taxon>Metazoa</taxon>
        <taxon>Ecdysozoa</taxon>
        <taxon>Arthropoda</taxon>
        <taxon>Hexapoda</taxon>
        <taxon>Insecta</taxon>
        <taxon>Pterygota</taxon>
        <taxon>Neoptera</taxon>
        <taxon>Endopterygota</taxon>
        <taxon>Lepidoptera</taxon>
        <taxon>Glossata</taxon>
        <taxon>Ditrysia</taxon>
        <taxon>Tineoidea</taxon>
        <taxon>Psychidae</taxon>
        <taxon>Oiketicinae</taxon>
        <taxon>Eumeta</taxon>
    </lineage>
</organism>
<keyword evidence="3" id="KW-1185">Reference proteome</keyword>
<name>A0A4C1YIU5_EUMVA</name>
<evidence type="ECO:0000313" key="2">
    <source>
        <dbReference type="EMBL" id="GBP76038.1"/>
    </source>
</evidence>